<feature type="transmembrane region" description="Helical" evidence="1">
    <location>
        <begin position="14"/>
        <end position="35"/>
    </location>
</feature>
<comment type="caution">
    <text evidence="2">The sequence shown here is derived from an EMBL/GenBank/DDBJ whole genome shotgun (WGS) entry which is preliminary data.</text>
</comment>
<keyword evidence="1" id="KW-0472">Membrane</keyword>
<proteinExistence type="predicted"/>
<sequence length="74" mass="8444">MIPIEKNLKELAKIAFYFIPIVFLLAISNPVLAFFHINSPLFSSKLWMQSATIFIVILLFCGILFSALAERLKK</sequence>
<evidence type="ECO:0000313" key="2">
    <source>
        <dbReference type="EMBL" id="KKD45187.1"/>
    </source>
</evidence>
<keyword evidence="3" id="KW-1185">Reference proteome</keyword>
<reference evidence="2 3" key="1">
    <citation type="submission" date="2015-02" db="EMBL/GenBank/DDBJ databases">
        <title>Sequencing of Listeria spp. dairy environmental strains.</title>
        <authorList>
            <person name="Muhterem-Uyar M."/>
            <person name="Wagner M."/>
            <person name="Schmitz-Esser S."/>
            <person name="Stessl B."/>
        </authorList>
    </citation>
    <scope>NUCLEOTIDE SEQUENCE [LARGE SCALE GENOMIC DNA]</scope>
    <source>
        <strain evidence="2 3">7KSM</strain>
    </source>
</reference>
<name>A0ABR5E698_LISSE</name>
<dbReference type="EMBL" id="JYOM01000015">
    <property type="protein sequence ID" value="KKD45187.1"/>
    <property type="molecule type" value="Genomic_DNA"/>
</dbReference>
<organism evidence="2 3">
    <name type="scientific">Listeria seeligeri</name>
    <dbReference type="NCBI Taxonomy" id="1640"/>
    <lineage>
        <taxon>Bacteria</taxon>
        <taxon>Bacillati</taxon>
        <taxon>Bacillota</taxon>
        <taxon>Bacilli</taxon>
        <taxon>Bacillales</taxon>
        <taxon>Listeriaceae</taxon>
        <taxon>Listeria</taxon>
    </lineage>
</organism>
<protein>
    <recommendedName>
        <fullName evidence="4">DUF1049 domain-containing protein</fullName>
    </recommendedName>
</protein>
<feature type="transmembrane region" description="Helical" evidence="1">
    <location>
        <begin position="47"/>
        <end position="69"/>
    </location>
</feature>
<evidence type="ECO:0000256" key="1">
    <source>
        <dbReference type="SAM" id="Phobius"/>
    </source>
</evidence>
<keyword evidence="1" id="KW-0812">Transmembrane</keyword>
<evidence type="ECO:0008006" key="4">
    <source>
        <dbReference type="Google" id="ProtNLM"/>
    </source>
</evidence>
<evidence type="ECO:0000313" key="3">
    <source>
        <dbReference type="Proteomes" id="UP000033536"/>
    </source>
</evidence>
<accession>A0ABR5E698</accession>
<gene>
    <name evidence="2" type="ORF">UQ68_12100</name>
</gene>
<keyword evidence="1" id="KW-1133">Transmembrane helix</keyword>
<dbReference type="Proteomes" id="UP000033536">
    <property type="component" value="Unassembled WGS sequence"/>
</dbReference>